<gene>
    <name evidence="2" type="ORF">PGLA1383_LOCUS57138</name>
</gene>
<accession>A0A813HYP4</accession>
<protein>
    <recommendedName>
        <fullName evidence="1">Dynein heavy chain region D6 P-loop domain-containing protein</fullName>
    </recommendedName>
</protein>
<dbReference type="InterPro" id="IPR026983">
    <property type="entry name" value="DHC"/>
</dbReference>
<dbReference type="GO" id="GO:0007018">
    <property type="term" value="P:microtubule-based movement"/>
    <property type="evidence" value="ECO:0007669"/>
    <property type="project" value="InterPro"/>
</dbReference>
<feature type="domain" description="Dynein heavy chain region D6 P-loop" evidence="1">
    <location>
        <begin position="99"/>
        <end position="201"/>
    </location>
</feature>
<comment type="caution">
    <text evidence="2">The sequence shown here is derived from an EMBL/GenBank/DDBJ whole genome shotgun (WGS) entry which is preliminary data.</text>
</comment>
<dbReference type="GO" id="GO:0008569">
    <property type="term" value="F:minus-end-directed microtubule motor activity"/>
    <property type="evidence" value="ECO:0007669"/>
    <property type="project" value="InterPro"/>
</dbReference>
<dbReference type="GO" id="GO:0051959">
    <property type="term" value="F:dynein light intermediate chain binding"/>
    <property type="evidence" value="ECO:0007669"/>
    <property type="project" value="InterPro"/>
</dbReference>
<dbReference type="OMA" id="LPELIWM"/>
<name>A0A813HYP4_POLGL</name>
<keyword evidence="3" id="KW-1185">Reference proteome</keyword>
<evidence type="ECO:0000313" key="2">
    <source>
        <dbReference type="EMBL" id="CAE8642729.1"/>
    </source>
</evidence>
<dbReference type="Pfam" id="PF03028">
    <property type="entry name" value="Dynein_heavy"/>
    <property type="match status" value="1"/>
</dbReference>
<evidence type="ECO:0000259" key="1">
    <source>
        <dbReference type="Pfam" id="PF03028"/>
    </source>
</evidence>
<dbReference type="Proteomes" id="UP000654075">
    <property type="component" value="Unassembled WGS sequence"/>
</dbReference>
<reference evidence="2" key="1">
    <citation type="submission" date="2021-02" db="EMBL/GenBank/DDBJ databases">
        <authorList>
            <person name="Dougan E. K."/>
            <person name="Rhodes N."/>
            <person name="Thang M."/>
            <person name="Chan C."/>
        </authorList>
    </citation>
    <scope>NUCLEOTIDE SEQUENCE</scope>
</reference>
<dbReference type="EMBL" id="CAJNNV010033196">
    <property type="protein sequence ID" value="CAE8642729.1"/>
    <property type="molecule type" value="Genomic_DNA"/>
</dbReference>
<dbReference type="GO" id="GO:0030286">
    <property type="term" value="C:dynein complex"/>
    <property type="evidence" value="ECO:0007669"/>
    <property type="project" value="InterPro"/>
</dbReference>
<dbReference type="OrthoDB" id="447173at2759"/>
<organism evidence="2 3">
    <name type="scientific">Polarella glacialis</name>
    <name type="common">Dinoflagellate</name>
    <dbReference type="NCBI Taxonomy" id="89957"/>
    <lineage>
        <taxon>Eukaryota</taxon>
        <taxon>Sar</taxon>
        <taxon>Alveolata</taxon>
        <taxon>Dinophyceae</taxon>
        <taxon>Suessiales</taxon>
        <taxon>Suessiaceae</taxon>
        <taxon>Polarella</taxon>
    </lineage>
</organism>
<feature type="non-terminal residue" evidence="2">
    <location>
        <position position="1"/>
    </location>
</feature>
<evidence type="ECO:0000313" key="3">
    <source>
        <dbReference type="Proteomes" id="UP000654075"/>
    </source>
</evidence>
<dbReference type="Gene3D" id="3.40.50.300">
    <property type="entry name" value="P-loop containing nucleotide triphosphate hydrolases"/>
    <property type="match status" value="1"/>
</dbReference>
<dbReference type="PANTHER" id="PTHR22878">
    <property type="entry name" value="DYNEIN HEAVY CHAIN 6, AXONEMAL-LIKE-RELATED"/>
    <property type="match status" value="1"/>
</dbReference>
<sequence>MPGFERIEESFQQAPQFWQEALEVPLEATFPEPFAGLEHFDRLLLLRCVGPERAFSEALQRWALGILGVAKESAEQGGATTTEVLMSALAATTPRSPWVVVILGPGADPFFGLPQLAARQFRELRIVCMGRGQGVHAKAVVADASKAGRWVFLQNSHLDPAWLSELDMARSQAHHQEFRLWLSVPHDAHLPAAVLASSVKVASEAPRGIK</sequence>
<dbReference type="InterPro" id="IPR004273">
    <property type="entry name" value="Dynein_heavy_D6_P-loop"/>
</dbReference>
<dbReference type="AlphaFoldDB" id="A0A813HYP4"/>
<dbReference type="GO" id="GO:0045505">
    <property type="term" value="F:dynein intermediate chain binding"/>
    <property type="evidence" value="ECO:0007669"/>
    <property type="project" value="InterPro"/>
</dbReference>
<proteinExistence type="predicted"/>
<dbReference type="InterPro" id="IPR027417">
    <property type="entry name" value="P-loop_NTPase"/>
</dbReference>